<accession>A0ABP5AND3</accession>
<name>A0ABP5AND3_9MICC</name>
<organism evidence="2 3">
    <name type="scientific">Arthrobacter gandavensis</name>
    <dbReference type="NCBI Taxonomy" id="169960"/>
    <lineage>
        <taxon>Bacteria</taxon>
        <taxon>Bacillati</taxon>
        <taxon>Actinomycetota</taxon>
        <taxon>Actinomycetes</taxon>
        <taxon>Micrococcales</taxon>
        <taxon>Micrococcaceae</taxon>
        <taxon>Arthrobacter</taxon>
    </lineage>
</organism>
<evidence type="ECO:0000313" key="2">
    <source>
        <dbReference type="EMBL" id="GAA1916118.1"/>
    </source>
</evidence>
<comment type="caution">
    <text evidence="2">The sequence shown here is derived from an EMBL/GenBank/DDBJ whole genome shotgun (WGS) entry which is preliminary data.</text>
</comment>
<dbReference type="EMBL" id="BAAALV010000003">
    <property type="protein sequence ID" value="GAA1916118.1"/>
    <property type="molecule type" value="Genomic_DNA"/>
</dbReference>
<dbReference type="InterPro" id="IPR012338">
    <property type="entry name" value="Beta-lactam/transpept-like"/>
</dbReference>
<feature type="domain" description="Beta-lactamase-related" evidence="1">
    <location>
        <begin position="13"/>
        <end position="350"/>
    </location>
</feature>
<dbReference type="Pfam" id="PF00144">
    <property type="entry name" value="Beta-lactamase"/>
    <property type="match status" value="1"/>
</dbReference>
<dbReference type="PANTHER" id="PTHR43283:SF3">
    <property type="entry name" value="BETA-LACTAMASE FAMILY PROTEIN (AFU_ORTHOLOGUE AFUA_5G07500)"/>
    <property type="match status" value="1"/>
</dbReference>
<dbReference type="PANTHER" id="PTHR43283">
    <property type="entry name" value="BETA-LACTAMASE-RELATED"/>
    <property type="match status" value="1"/>
</dbReference>
<dbReference type="Proteomes" id="UP001500784">
    <property type="component" value="Unassembled WGS sequence"/>
</dbReference>
<gene>
    <name evidence="2" type="ORF">GCM10009688_21330</name>
</gene>
<protein>
    <submittedName>
        <fullName evidence="2">Serine hydrolase</fullName>
    </submittedName>
</protein>
<keyword evidence="3" id="KW-1185">Reference proteome</keyword>
<dbReference type="GO" id="GO:0016787">
    <property type="term" value="F:hydrolase activity"/>
    <property type="evidence" value="ECO:0007669"/>
    <property type="project" value="UniProtKB-KW"/>
</dbReference>
<dbReference type="Gene3D" id="3.40.710.10">
    <property type="entry name" value="DD-peptidase/beta-lactamase superfamily"/>
    <property type="match status" value="1"/>
</dbReference>
<sequence>MPGSTQPLWDALSAQVSSGWCPGLVAGVRIAGETEVRAFGALDTARTAPVLPSTPFRISSLSKLFGGALALDLVAEGRLRLDDDVSRWLPGLGGLRVLASPDAPLSVTVPVRGPVTLRHLLTFTAGFGIDFGETPYSAATRGLLWGPNPPDMDPDTYLARLTELPLAAQPGQRWMYHSAADLLSVLLWKVAGKPVSELVAERITGPFGLAGTGFPTGSEAFPAVYQAEDGELVEAEDYRDAFSAPPRFESLAGGMVSTVPDYLAFLAALADDVLLPAGVAAELASDQLVGSQRAGFAEMAGPVQSWGYMTAVQTEPGDPWSEPGMWGWAGGSGTSAAVYPNGDIGVVFTQRFMSGPQDSFDWFWEPFGRVRAELHSRD</sequence>
<dbReference type="InterPro" id="IPR001466">
    <property type="entry name" value="Beta-lactam-related"/>
</dbReference>
<proteinExistence type="predicted"/>
<dbReference type="InterPro" id="IPR050789">
    <property type="entry name" value="Diverse_Enzym_Activities"/>
</dbReference>
<dbReference type="SUPFAM" id="SSF56601">
    <property type="entry name" value="beta-lactamase/transpeptidase-like"/>
    <property type="match status" value="1"/>
</dbReference>
<evidence type="ECO:0000259" key="1">
    <source>
        <dbReference type="Pfam" id="PF00144"/>
    </source>
</evidence>
<keyword evidence="2" id="KW-0378">Hydrolase</keyword>
<reference evidence="3" key="1">
    <citation type="journal article" date="2019" name="Int. J. Syst. Evol. Microbiol.">
        <title>The Global Catalogue of Microorganisms (GCM) 10K type strain sequencing project: providing services to taxonomists for standard genome sequencing and annotation.</title>
        <authorList>
            <consortium name="The Broad Institute Genomics Platform"/>
            <consortium name="The Broad Institute Genome Sequencing Center for Infectious Disease"/>
            <person name="Wu L."/>
            <person name="Ma J."/>
        </authorList>
    </citation>
    <scope>NUCLEOTIDE SEQUENCE [LARGE SCALE GENOMIC DNA]</scope>
    <source>
        <strain evidence="3">JCM 13316</strain>
    </source>
</reference>
<evidence type="ECO:0000313" key="3">
    <source>
        <dbReference type="Proteomes" id="UP001500784"/>
    </source>
</evidence>